<reference evidence="3" key="1">
    <citation type="journal article" date="2013" name="Nature">
        <title>Draft genome of the wheat A-genome progenitor Triticum urartu.</title>
        <authorList>
            <person name="Ling H.Q."/>
            <person name="Zhao S."/>
            <person name="Liu D."/>
            <person name="Wang J."/>
            <person name="Sun H."/>
            <person name="Zhang C."/>
            <person name="Fan H."/>
            <person name="Li D."/>
            <person name="Dong L."/>
            <person name="Tao Y."/>
            <person name="Gao C."/>
            <person name="Wu H."/>
            <person name="Li Y."/>
            <person name="Cui Y."/>
            <person name="Guo X."/>
            <person name="Zheng S."/>
            <person name="Wang B."/>
            <person name="Yu K."/>
            <person name="Liang Q."/>
            <person name="Yang W."/>
            <person name="Lou X."/>
            <person name="Chen J."/>
            <person name="Feng M."/>
            <person name="Jian J."/>
            <person name="Zhang X."/>
            <person name="Luo G."/>
            <person name="Jiang Y."/>
            <person name="Liu J."/>
            <person name="Wang Z."/>
            <person name="Sha Y."/>
            <person name="Zhang B."/>
            <person name="Wu H."/>
            <person name="Tang D."/>
            <person name="Shen Q."/>
            <person name="Xue P."/>
            <person name="Zou S."/>
            <person name="Wang X."/>
            <person name="Liu X."/>
            <person name="Wang F."/>
            <person name="Yang Y."/>
            <person name="An X."/>
            <person name="Dong Z."/>
            <person name="Zhang K."/>
            <person name="Zhang X."/>
            <person name="Luo M.C."/>
            <person name="Dvorak J."/>
            <person name="Tong Y."/>
            <person name="Wang J."/>
            <person name="Yang H."/>
            <person name="Li Z."/>
            <person name="Wang D."/>
            <person name="Zhang A."/>
            <person name="Wang J."/>
        </authorList>
    </citation>
    <scope>NUCLEOTIDE SEQUENCE</scope>
    <source>
        <strain evidence="3">cv. G1812</strain>
    </source>
</reference>
<sequence length="186" mass="20710">SPLCPLARGLCLPSLRLRRRRETIGGLLPGERVRVCAAAAREDVGVRRGGDRGHGVERGAGGVHVPVPLRRPLPDHARRPPPRGGDRALPLLLALPHRRLQRGGLRRRQGAPAEAAGRRAARRRRLSGAHRTPRGWLVGMDGTVLMHPLIESFYVDDLLFIYDCISDIGCWRWETMPVSLPCFQYH</sequence>
<feature type="region of interest" description="Disordered" evidence="1">
    <location>
        <begin position="103"/>
        <end position="127"/>
    </location>
</feature>
<reference evidence="2" key="3">
    <citation type="submission" date="2022-06" db="UniProtKB">
        <authorList>
            <consortium name="EnsemblPlants"/>
        </authorList>
    </citation>
    <scope>IDENTIFICATION</scope>
</reference>
<dbReference type="AlphaFoldDB" id="A0A8R7V870"/>
<evidence type="ECO:0000313" key="3">
    <source>
        <dbReference type="Proteomes" id="UP000015106"/>
    </source>
</evidence>
<protein>
    <submittedName>
        <fullName evidence="2">Uncharacterized protein</fullName>
    </submittedName>
</protein>
<keyword evidence="3" id="KW-1185">Reference proteome</keyword>
<evidence type="ECO:0000313" key="2">
    <source>
        <dbReference type="EnsemblPlants" id="TuG1812G0700005245.01.T01"/>
    </source>
</evidence>
<reference evidence="2" key="2">
    <citation type="submission" date="2018-03" db="EMBL/GenBank/DDBJ databases">
        <title>The Triticum urartu genome reveals the dynamic nature of wheat genome evolution.</title>
        <authorList>
            <person name="Ling H."/>
            <person name="Ma B."/>
            <person name="Shi X."/>
            <person name="Liu H."/>
            <person name="Dong L."/>
            <person name="Sun H."/>
            <person name="Cao Y."/>
            <person name="Gao Q."/>
            <person name="Zheng S."/>
            <person name="Li Y."/>
            <person name="Yu Y."/>
            <person name="Du H."/>
            <person name="Qi M."/>
            <person name="Li Y."/>
            <person name="Yu H."/>
            <person name="Cui Y."/>
            <person name="Wang N."/>
            <person name="Chen C."/>
            <person name="Wu H."/>
            <person name="Zhao Y."/>
            <person name="Zhang J."/>
            <person name="Li Y."/>
            <person name="Zhou W."/>
            <person name="Zhang B."/>
            <person name="Hu W."/>
            <person name="Eijk M."/>
            <person name="Tang J."/>
            <person name="Witsenboer H."/>
            <person name="Zhao S."/>
            <person name="Li Z."/>
            <person name="Zhang A."/>
            <person name="Wang D."/>
            <person name="Liang C."/>
        </authorList>
    </citation>
    <scope>NUCLEOTIDE SEQUENCE [LARGE SCALE GENOMIC DNA]</scope>
    <source>
        <strain evidence="2">cv. G1812</strain>
    </source>
</reference>
<dbReference type="Proteomes" id="UP000015106">
    <property type="component" value="Chromosome 7"/>
</dbReference>
<dbReference type="Gramene" id="TuG1812G0700005245.01.T01">
    <property type="protein sequence ID" value="TuG1812G0700005245.01.T01"/>
    <property type="gene ID" value="TuG1812G0700005245.01"/>
</dbReference>
<feature type="region of interest" description="Disordered" evidence="1">
    <location>
        <begin position="47"/>
        <end position="88"/>
    </location>
</feature>
<proteinExistence type="predicted"/>
<accession>A0A8R7V870</accession>
<evidence type="ECO:0000256" key="1">
    <source>
        <dbReference type="SAM" id="MobiDB-lite"/>
    </source>
</evidence>
<organism evidence="2 3">
    <name type="scientific">Triticum urartu</name>
    <name type="common">Red wild einkorn</name>
    <name type="synonym">Crithodium urartu</name>
    <dbReference type="NCBI Taxonomy" id="4572"/>
    <lineage>
        <taxon>Eukaryota</taxon>
        <taxon>Viridiplantae</taxon>
        <taxon>Streptophyta</taxon>
        <taxon>Embryophyta</taxon>
        <taxon>Tracheophyta</taxon>
        <taxon>Spermatophyta</taxon>
        <taxon>Magnoliopsida</taxon>
        <taxon>Liliopsida</taxon>
        <taxon>Poales</taxon>
        <taxon>Poaceae</taxon>
        <taxon>BOP clade</taxon>
        <taxon>Pooideae</taxon>
        <taxon>Triticodae</taxon>
        <taxon>Triticeae</taxon>
        <taxon>Triticinae</taxon>
        <taxon>Triticum</taxon>
    </lineage>
</organism>
<name>A0A8R7V870_TRIUA</name>
<dbReference type="EnsemblPlants" id="TuG1812G0700005245.01.T01">
    <property type="protein sequence ID" value="TuG1812G0700005245.01.T01"/>
    <property type="gene ID" value="TuG1812G0700005245.01"/>
</dbReference>
<feature type="compositionally biased region" description="Basic and acidic residues" evidence="1">
    <location>
        <begin position="47"/>
        <end position="57"/>
    </location>
</feature>